<organism evidence="1 2">
    <name type="scientific">Mythimna loreyi</name>
    <dbReference type="NCBI Taxonomy" id="667449"/>
    <lineage>
        <taxon>Eukaryota</taxon>
        <taxon>Metazoa</taxon>
        <taxon>Ecdysozoa</taxon>
        <taxon>Arthropoda</taxon>
        <taxon>Hexapoda</taxon>
        <taxon>Insecta</taxon>
        <taxon>Pterygota</taxon>
        <taxon>Neoptera</taxon>
        <taxon>Endopterygota</taxon>
        <taxon>Lepidoptera</taxon>
        <taxon>Glossata</taxon>
        <taxon>Ditrysia</taxon>
        <taxon>Noctuoidea</taxon>
        <taxon>Noctuidae</taxon>
        <taxon>Noctuinae</taxon>
        <taxon>Hadenini</taxon>
        <taxon>Mythimna</taxon>
    </lineage>
</organism>
<comment type="caution">
    <text evidence="1">The sequence shown here is derived from an EMBL/GenBank/DDBJ whole genome shotgun (WGS) entry which is preliminary data.</text>
</comment>
<evidence type="ECO:0000313" key="1">
    <source>
        <dbReference type="EMBL" id="KAJ8704887.1"/>
    </source>
</evidence>
<proteinExistence type="predicted"/>
<accession>A0ACC2Q0T1</accession>
<dbReference type="Proteomes" id="UP001231649">
    <property type="component" value="Chromosome 30"/>
</dbReference>
<protein>
    <submittedName>
        <fullName evidence="1">Uncharacterized protein</fullName>
    </submittedName>
</protein>
<dbReference type="EMBL" id="CM056806">
    <property type="protein sequence ID" value="KAJ8704887.1"/>
    <property type="molecule type" value="Genomic_DNA"/>
</dbReference>
<gene>
    <name evidence="1" type="ORF">PYW08_012207</name>
</gene>
<evidence type="ECO:0000313" key="2">
    <source>
        <dbReference type="Proteomes" id="UP001231649"/>
    </source>
</evidence>
<name>A0ACC2Q0T1_9NEOP</name>
<sequence length="2731" mass="303488">MATVSKASVKTEDDFDVNEYFARLQGTRYVSAPINSHPDQNANLAATEDSLEEINLNDDKNLETQQSLTADIAQNFSQLPTVLPQVASAVFSSFSNMLNYKSREQTPDDRTPYQMAEVPMQSSVSPPGYIGQNLAMDTPLIAEDVVKDVAPPPKEIPNSGASNFRITTKKKYAQIPGLSSGTNFETSQKIELNPLTKNVKNYFVPSNDDNIFTEVTGTVTQENNNIPEQIPPKIQETYNIFSPMGDASNKASDFQSSVFNIPKEMEPKPFEERLPPPPPTAYDLQGSNAPNAAIPPPPMFSTQRPGTQTGKSVLPPSVARRIGSNHPVIKQQPMQTINTENIFVPTFDPMNYSAAAQPIGTSFSDVHSQSAFDTLVTEQPTSQSQDTNMPSIPPPAQFTPGFTPPPAPQTSVIAPPSKAPPRIPPQTMTSPPSSMMTTNIAAPPMFAQTLPPKPPTMFVPSTVPVEGITNSGIESSLPPMSIFSPTSQAAQTISPPRPIQPPGSTANVAPISYFTPAPPTNDAPSFYNPIVQEQPKSGQPFGSEPPKPMIEPPKATGAVNFRMNKKRPQYYSGPIEGVGSISNSIKPVIPTVDSGTFQGALFTPEQPQVDQNLSASVPFDLSKPAETVPLVPQYNIANPVNVQPPAAFDITQPASGYPHFDITHHIQNPEPQYNTAFDLSRPTTDSYNQREEPKESKGFGIIGSLKSKLSSLDINKIQHSMTTFFDPAYKDVTKEETAAPIAQQNAPYSNIPYDTQSAQTNLEIFVPNAPQNNQPYNYSYQQHQNTDYLNNEYYKYPNFQNQGQPFAGHCSNIHDYPTHSVHSKAYNNNNVQQGYPNQNINTTMFQQTSYVPTQEATETYANDKVNAEGPMTFKENQDFNAERNMDENVARAGPEVAKLVQSTTYIEEKFATNFFDMTNSGVQNPIEVPKAELQPIHNVPQISQDRTFISESFGQIHHDEPKPGPIIFNPDTKNLFINNEKSNVYGNVTFDDTENVNISSHGAESKELFDTIKTNNEILEDIQSKLLPTMTIDNKEDKEKLNDEIKTHDLFASPIIYEGKEAIPKDNLLDSLTKTDVPMLGVSSVPLFGLSTILAEKSKEYIPSEVVTSLSDRNSSMSFFDHAQKLEDYGAKHADELSRHSSFSFFENLSAPTQEENANNKNIESGKASGSTFGNVYDCRQENTPENQDKMEKDQNENTTKNIGAESQDDNASELSICETCREVNKPDDREDDQDVTTQLIENITSPLQLSNPVETTLPEADARETTNNEQVKIDAGQFEEITHITEETMETIQVQLASELLQEFDKLKAMGYGWAEAILKEKLKTSGGVEAPVDSRGYFDKGALFDDEEDEEPIGTDEKQHENLLVRQMSVPSAPPAEEEEEDAKSDEAGKLDVNSIERDASKDFPLFEEYVIEPSSKDDDDDPKSENEMDSFTNRVEKYKKMDPADGIDHQSLFYDIAPQPISMVSYFDTGNYAVEAHYRNTNTRPAPSIPPGFEEEFKRRVALAQQREEKIRNDFKTVPETSTQTRTTSVATYSSARIAPNYTKIQSIVPVGFNIEANITSLVDEQSEPLPDFSTPPILKKAFEKKAGDQIEKIHDLRKEKKIKLPPIPNVFDPKPAEKQDSKLPEYALAPGFKPDVPEETPLPELLTAFSSKADDKIETILPPCAAFTITKPEEMMPSFSAFIATKPEENPETMPTYAPFPISEPDEITEPILPPFSAFGTSKPESKLESMLPPFAAFAASKAEENSAMIVPPFSAFKSSISDDNAAQSLPPFSQFATSKTDKPETMLPSFSAFAASKGEEKTESSLPPFSQFATSKSDDNSVASLPPFAAFNTSKAEENSALSLPPFEIFNTAKTEEHPAKVIPPFGAFNTPKVEEKTSIVPPPFGAFNTQKPEEKTSTVPSFGVLPIQPEEKTEPKLPDPINFFSDATSSDAPESFSRLASYFSSPPKTEHAKSFFELSESQNHYRHASTAEQAKIIDLMKDLTSVQNVNVSKDQTVKHVNYFTVEYDAVLPEINKVDNANDKVDYSDFKVETSDPVEFADDVDVVDIDSIFKNCRLCAKIFDTTFKVRTAVNEINGEQGSMNKSIMEPHKETGRGSVTVNFDGMTIQEEPNEGAASMAENRSATEYTPVKHHWFYRVDVEDKSIWRGFSVTDSRALEAANLSPDLNEHTLVATDGGRYDVNVIGRLRIPVYWEDKPTNVRRCSWFYKGTTDARYVPYTEPVAEKLEEEYRHGMTTAEWHRRLVLPNGEVVVMHGPSVMVHFLHSDAFSTPPQSSSRPRVVRRGHDESEIEDIEPSSIDHLLLLCHGVGSACDMRFRSVEEVVEDFRATSLQLVQSHYRNSYDQGVVSRVEVLPVSWHSTLHSGETGVDRRLAQITLDSIPRLRSFTNETVLDVLFYTSPVYCQTILDTVCKELNRIYELFLKRNPSFTGGVSLGGHSLGSVILYDLLCHQVDIATDDTKSLADKNYVKGPAGTGQPFVRYPSLVFKPDAMYALGSPIAIFECIRGVDSLGANFSLPTCKNFFNIFHPYDPIAYRIEPLINPQLRDLKPHLIPHHKGRKRMHLELKDTMARVGADLKQKLLESLRSTWNKWKAAPPTDGQLEKVVEEELEKEQLTDDKEELAREIELSTPDNLGRLNGGRRVDYVLQEAPLEMINEYLFAMSSHVGYWESEDTMLLMLREIYSALGVQPDSTVPQQNMTVQRTRIAKQDEAAAVTDFPSTSRGPI</sequence>
<keyword evidence="2" id="KW-1185">Reference proteome</keyword>
<reference evidence="1" key="1">
    <citation type="submission" date="2023-03" db="EMBL/GenBank/DDBJ databases">
        <title>Chromosome-level genomes of two armyworms, Mythimna separata and Mythimna loreyi, provide insights into the biosynthesis and reception of sex pheromones.</title>
        <authorList>
            <person name="Zhao H."/>
        </authorList>
    </citation>
    <scope>NUCLEOTIDE SEQUENCE</scope>
    <source>
        <strain evidence="1">BeijingLab</strain>
    </source>
</reference>